<proteinExistence type="predicted"/>
<dbReference type="RefSeq" id="WP_163482856.1">
    <property type="nucleotide sequence ID" value="NZ_JAAGWF010000018.1"/>
</dbReference>
<dbReference type="AlphaFoldDB" id="A0A7K3W5G9"/>
<feature type="domain" description="Transcription regulator PadR N-terminal" evidence="2">
    <location>
        <begin position="7"/>
        <end position="81"/>
    </location>
</feature>
<dbReference type="SUPFAM" id="SSF46785">
    <property type="entry name" value="Winged helix' DNA-binding domain"/>
    <property type="match status" value="1"/>
</dbReference>
<dbReference type="PANTHER" id="PTHR43252:SF4">
    <property type="entry name" value="TRANSCRIPTIONAL REGULATORY PROTEIN"/>
    <property type="match status" value="1"/>
</dbReference>
<gene>
    <name evidence="3" type="ORF">GCU56_16620</name>
</gene>
<dbReference type="Proteomes" id="UP000470246">
    <property type="component" value="Unassembled WGS sequence"/>
</dbReference>
<organism evidence="3 4">
    <name type="scientific">Geodermatophilus sabuli</name>
    <dbReference type="NCBI Taxonomy" id="1564158"/>
    <lineage>
        <taxon>Bacteria</taxon>
        <taxon>Bacillati</taxon>
        <taxon>Actinomycetota</taxon>
        <taxon>Actinomycetes</taxon>
        <taxon>Geodermatophilales</taxon>
        <taxon>Geodermatophilaceae</taxon>
        <taxon>Geodermatophilus</taxon>
    </lineage>
</organism>
<dbReference type="InterPro" id="IPR036388">
    <property type="entry name" value="WH-like_DNA-bd_sf"/>
</dbReference>
<comment type="caution">
    <text evidence="3">The sequence shown here is derived from an EMBL/GenBank/DDBJ whole genome shotgun (WGS) entry which is preliminary data.</text>
</comment>
<evidence type="ECO:0000313" key="4">
    <source>
        <dbReference type="Proteomes" id="UP000470246"/>
    </source>
</evidence>
<accession>A0A7K3W5G9</accession>
<dbReference type="EMBL" id="JAAGWF010000018">
    <property type="protein sequence ID" value="NEK59484.1"/>
    <property type="molecule type" value="Genomic_DNA"/>
</dbReference>
<evidence type="ECO:0000313" key="3">
    <source>
        <dbReference type="EMBL" id="NEK59484.1"/>
    </source>
</evidence>
<feature type="compositionally biased region" description="Basic and acidic residues" evidence="1">
    <location>
        <begin position="215"/>
        <end position="225"/>
    </location>
</feature>
<protein>
    <submittedName>
        <fullName evidence="3">PadR family transcriptional regulator</fullName>
    </submittedName>
</protein>
<name>A0A7K3W5G9_9ACTN</name>
<dbReference type="InterPro" id="IPR005149">
    <property type="entry name" value="Tscrpt_reg_PadR_N"/>
</dbReference>
<feature type="region of interest" description="Disordered" evidence="1">
    <location>
        <begin position="198"/>
        <end position="237"/>
    </location>
</feature>
<dbReference type="Pfam" id="PF03551">
    <property type="entry name" value="PadR"/>
    <property type="match status" value="1"/>
</dbReference>
<evidence type="ECO:0000256" key="1">
    <source>
        <dbReference type="SAM" id="MobiDB-lite"/>
    </source>
</evidence>
<reference evidence="3 4" key="1">
    <citation type="submission" date="2020-02" db="EMBL/GenBank/DDBJ databases">
        <title>Geodermatophilus sabuli CPCC 205279 I12A-02694.</title>
        <authorList>
            <person name="Jiang Z."/>
        </authorList>
    </citation>
    <scope>NUCLEOTIDE SEQUENCE [LARGE SCALE GENOMIC DNA]</scope>
    <source>
        <strain evidence="3 4">I12A-02694</strain>
    </source>
</reference>
<evidence type="ECO:0000259" key="2">
    <source>
        <dbReference type="Pfam" id="PF03551"/>
    </source>
</evidence>
<dbReference type="PANTHER" id="PTHR43252">
    <property type="entry name" value="TRANSCRIPTIONAL REGULATOR YQJI"/>
    <property type="match status" value="1"/>
</dbReference>
<keyword evidence="4" id="KW-1185">Reference proteome</keyword>
<dbReference type="InterPro" id="IPR036390">
    <property type="entry name" value="WH_DNA-bd_sf"/>
</dbReference>
<dbReference type="Gene3D" id="1.10.10.10">
    <property type="entry name" value="Winged helix-like DNA-binding domain superfamily/Winged helix DNA-binding domain"/>
    <property type="match status" value="1"/>
</dbReference>
<sequence length="237" mass="26249">MHLRLALLALLTAKPMTGFDVMRQFDVSVGYIWHAPHTQIYPELRRLEAAGLVEGEEIARGARGKKTLYTITEAGKQQLREWLNTVEEPRRDRDPYRLRASYFEWAEPEAAYAQLEAHERHFTEATAVYERARDGILARDNPLLKARLEHIPPEEHEAAVAFKAYAYAGMILRARGEAAWAREGMDLLERLHPRLAAAHAPGPETGGSATGPAGDEGRNSADPDGHAALAVGGSPQL</sequence>